<dbReference type="OrthoDB" id="9815946at2"/>
<protein>
    <submittedName>
        <fullName evidence="3">Tripartite ATP-independent transporter DctP family solute receptor</fullName>
    </submittedName>
</protein>
<keyword evidence="1 2" id="KW-0732">Signal</keyword>
<feature type="chain" id="PRO_5020791839" evidence="2">
    <location>
        <begin position="24"/>
        <end position="327"/>
    </location>
</feature>
<dbReference type="EMBL" id="SNWX01000004">
    <property type="protein sequence ID" value="TDO94183.1"/>
    <property type="molecule type" value="Genomic_DNA"/>
</dbReference>
<dbReference type="NCBIfam" id="TIGR00787">
    <property type="entry name" value="dctP"/>
    <property type="match status" value="1"/>
</dbReference>
<comment type="caution">
    <text evidence="3">The sequence shown here is derived from an EMBL/GenBank/DDBJ whole genome shotgun (WGS) entry which is preliminary data.</text>
</comment>
<evidence type="ECO:0000313" key="3">
    <source>
        <dbReference type="EMBL" id="TDO94183.1"/>
    </source>
</evidence>
<dbReference type="AlphaFoldDB" id="A0A4R6LZD0"/>
<proteinExistence type="predicted"/>
<dbReference type="Gene3D" id="3.40.190.170">
    <property type="entry name" value="Bacterial extracellular solute-binding protein, family 7"/>
    <property type="match status" value="1"/>
</dbReference>
<dbReference type="PANTHER" id="PTHR33376">
    <property type="match status" value="1"/>
</dbReference>
<dbReference type="PANTHER" id="PTHR33376:SF3">
    <property type="entry name" value="C4-DICARBOXYLATE-BINDING PROTEIN"/>
    <property type="match status" value="1"/>
</dbReference>
<feature type="signal peptide" evidence="2">
    <location>
        <begin position="1"/>
        <end position="23"/>
    </location>
</feature>
<reference evidence="3 4" key="1">
    <citation type="submission" date="2019-03" db="EMBL/GenBank/DDBJ databases">
        <title>Subsurface microbial communities from deep shales in Ohio and West Virginia, USA.</title>
        <authorList>
            <person name="Wrighton K."/>
        </authorList>
    </citation>
    <scope>NUCLEOTIDE SEQUENCE [LARGE SCALE GENOMIC DNA]</scope>
    <source>
        <strain evidence="3 4">MA284_T2</strain>
    </source>
</reference>
<dbReference type="Pfam" id="PF03480">
    <property type="entry name" value="DctP"/>
    <property type="match status" value="1"/>
</dbReference>
<organism evidence="3 4">
    <name type="scientific">Halanaerobium saccharolyticum</name>
    <dbReference type="NCBI Taxonomy" id="43595"/>
    <lineage>
        <taxon>Bacteria</taxon>
        <taxon>Bacillati</taxon>
        <taxon>Bacillota</taxon>
        <taxon>Clostridia</taxon>
        <taxon>Halanaerobiales</taxon>
        <taxon>Halanaerobiaceae</taxon>
        <taxon>Halanaerobium</taxon>
    </lineage>
</organism>
<dbReference type="GO" id="GO:0055085">
    <property type="term" value="P:transmembrane transport"/>
    <property type="evidence" value="ECO:0007669"/>
    <property type="project" value="InterPro"/>
</dbReference>
<evidence type="ECO:0000256" key="1">
    <source>
        <dbReference type="ARBA" id="ARBA00022729"/>
    </source>
</evidence>
<dbReference type="RefSeq" id="WP_133514298.1">
    <property type="nucleotide sequence ID" value="NZ_SNWX01000004.1"/>
</dbReference>
<evidence type="ECO:0000313" key="4">
    <source>
        <dbReference type="Proteomes" id="UP000295064"/>
    </source>
</evidence>
<accession>A0A4R6LZD0</accession>
<keyword evidence="3" id="KW-0675">Receptor</keyword>
<dbReference type="PIRSF" id="PIRSF006470">
    <property type="entry name" value="DctB"/>
    <property type="match status" value="1"/>
</dbReference>
<dbReference type="CDD" id="cd13669">
    <property type="entry name" value="PBP2_TRAP_TM0322_like"/>
    <property type="match status" value="1"/>
</dbReference>
<dbReference type="GO" id="GO:0030288">
    <property type="term" value="C:outer membrane-bounded periplasmic space"/>
    <property type="evidence" value="ECO:0007669"/>
    <property type="project" value="InterPro"/>
</dbReference>
<dbReference type="InterPro" id="IPR004682">
    <property type="entry name" value="TRAP_DctP"/>
</dbReference>
<dbReference type="InterPro" id="IPR038404">
    <property type="entry name" value="TRAP_DctP_sf"/>
</dbReference>
<sequence>MKKILSLIVLVSLLFVLTASVSAQEYTLRYGHVLNESHPFHEGFLKMAERVEKRTDGDLQIQVFPSSQLGVEEDVLEQLRSGVPIAWNTDAARLGTYVPGLAVVNAPYFVDSIEEVQKLRQTPTMQKWEKELAEEYGIKILSFSWVQGFRHFMTNTPVRTPEDLNGLRIRTPPAPIWHESVEALGAVPTAMNFGDIYTGLQQGSVDGAELVYSNIPAGNLFEVLDYVNETRHFLLVNFQVVSNQWFESLPEAYQEVLVEESNRAGLETSRKLAEQTEEIKKTVQEEGMTIIEDVDLEAFREAGMQAYKELDLMDEREQIYKEMEAIE</sequence>
<dbReference type="NCBIfam" id="NF037995">
    <property type="entry name" value="TRAP_S1"/>
    <property type="match status" value="1"/>
</dbReference>
<dbReference type="InterPro" id="IPR018389">
    <property type="entry name" value="DctP_fam"/>
</dbReference>
<dbReference type="Proteomes" id="UP000295064">
    <property type="component" value="Unassembled WGS sequence"/>
</dbReference>
<evidence type="ECO:0000256" key="2">
    <source>
        <dbReference type="SAM" id="SignalP"/>
    </source>
</evidence>
<name>A0A4R6LZD0_9FIRM</name>
<gene>
    <name evidence="3" type="ORF">DFR79_104149</name>
</gene>